<proteinExistence type="inferred from homology"/>
<accession>A0A7S4UDM9</accession>
<gene>
    <name evidence="7" type="ORF">GTHE00462_LOCUS38607</name>
</gene>
<evidence type="ECO:0000256" key="2">
    <source>
        <dbReference type="ARBA" id="ARBA00022490"/>
    </source>
</evidence>
<protein>
    <recommendedName>
        <fullName evidence="5">Cilia-and flagella-associated protein 96</fullName>
    </recommendedName>
</protein>
<reference evidence="7" key="1">
    <citation type="submission" date="2021-01" db="EMBL/GenBank/DDBJ databases">
        <authorList>
            <person name="Corre E."/>
            <person name="Pelletier E."/>
            <person name="Niang G."/>
            <person name="Scheremetjew M."/>
            <person name="Finn R."/>
            <person name="Kale V."/>
            <person name="Holt S."/>
            <person name="Cochrane G."/>
            <person name="Meng A."/>
            <person name="Brown T."/>
            <person name="Cohen L."/>
        </authorList>
    </citation>
    <scope>NUCLEOTIDE SEQUENCE</scope>
    <source>
        <strain evidence="7">CCMP 2712</strain>
    </source>
</reference>
<dbReference type="PANTHER" id="PTHR31144:SF1">
    <property type="entry name" value="UPF0602 PROTEIN C4ORF47"/>
    <property type="match status" value="1"/>
</dbReference>
<comment type="subcellular location">
    <subcellularLocation>
        <location evidence="1">Cytoplasm</location>
        <location evidence="1">Cytoskeleton</location>
        <location evidence="1">Microtubule organizing center</location>
        <location evidence="1">Centrosome</location>
    </subcellularLocation>
</comment>
<evidence type="ECO:0000256" key="4">
    <source>
        <dbReference type="ARBA" id="ARBA00035656"/>
    </source>
</evidence>
<evidence type="ECO:0000256" key="5">
    <source>
        <dbReference type="ARBA" id="ARBA00035693"/>
    </source>
</evidence>
<feature type="region of interest" description="Disordered" evidence="6">
    <location>
        <begin position="63"/>
        <end position="101"/>
    </location>
</feature>
<dbReference type="AlphaFoldDB" id="A0A7S4UDM9"/>
<evidence type="ECO:0000256" key="1">
    <source>
        <dbReference type="ARBA" id="ARBA00004300"/>
    </source>
</evidence>
<feature type="compositionally biased region" description="Basic and acidic residues" evidence="6">
    <location>
        <begin position="267"/>
        <end position="276"/>
    </location>
</feature>
<comment type="similarity">
    <text evidence="4">Belongs to the CFAP96 family.</text>
</comment>
<feature type="region of interest" description="Disordered" evidence="6">
    <location>
        <begin position="266"/>
        <end position="286"/>
    </location>
</feature>
<evidence type="ECO:0000313" key="7">
    <source>
        <dbReference type="EMBL" id="CAE2340037.1"/>
    </source>
</evidence>
<organism evidence="7">
    <name type="scientific">Guillardia theta</name>
    <name type="common">Cryptophyte</name>
    <name type="synonym">Cryptomonas phi</name>
    <dbReference type="NCBI Taxonomy" id="55529"/>
    <lineage>
        <taxon>Eukaryota</taxon>
        <taxon>Cryptophyceae</taxon>
        <taxon>Pyrenomonadales</taxon>
        <taxon>Geminigeraceae</taxon>
        <taxon>Guillardia</taxon>
    </lineage>
</organism>
<evidence type="ECO:0000256" key="6">
    <source>
        <dbReference type="SAM" id="MobiDB-lite"/>
    </source>
</evidence>
<sequence>MGDTQHTLGLFSYVPSISLGCPYNSKAGSIDDRQKGKQFLTTPSKKGSTPDVTFTRFSTVSVGTPYSPPLQNLQRGEKSSKESVSQPPFRPSSPTKTSQGSGSYYGCFGVWKNMKTTNNYDKVHAKSPDTGLKNFLIRPPKKGGCGTIGLNIGGNPEGHVGEYKYYPEPAPARPSSAPSELALKPFVPSSPPQKGTYGYMNLNINGMSRPKGCVGEYTYQSEPLDRFKRAEDASKDVKPFRPSSPSRKGRGFYGTFTWSGQTYMSDTDSHSKDMKKSPSNPDLPKYGVFKPCSGSKSLRVTSIANHPRNLEGGHPVLVCLHLPRCSSRDARSFRCRADWLGPTDLQLELQETVTGAASIGSALPHLHRQRLCGSNQVAPAYQSCSHQQCIAKSLGFGVHWLRSSRSSR</sequence>
<feature type="compositionally biased region" description="Polar residues" evidence="6">
    <location>
        <begin position="82"/>
        <end position="101"/>
    </location>
</feature>
<evidence type="ECO:0000256" key="3">
    <source>
        <dbReference type="ARBA" id="ARBA00023212"/>
    </source>
</evidence>
<dbReference type="GO" id="GO:0005881">
    <property type="term" value="C:cytoplasmic microtubule"/>
    <property type="evidence" value="ECO:0007669"/>
    <property type="project" value="TreeGrafter"/>
</dbReference>
<name>A0A7S4UDM9_GUITH</name>
<dbReference type="InterPro" id="IPR029358">
    <property type="entry name" value="CFAP96"/>
</dbReference>
<keyword evidence="3" id="KW-0206">Cytoskeleton</keyword>
<feature type="compositionally biased region" description="Polar residues" evidence="6">
    <location>
        <begin position="63"/>
        <end position="74"/>
    </location>
</feature>
<dbReference type="GO" id="GO:0005813">
    <property type="term" value="C:centrosome"/>
    <property type="evidence" value="ECO:0007669"/>
    <property type="project" value="UniProtKB-SubCell"/>
</dbReference>
<dbReference type="PANTHER" id="PTHR31144">
    <property type="entry name" value="UPF0602 PROTEIN C4ORF47"/>
    <property type="match status" value="1"/>
</dbReference>
<feature type="region of interest" description="Disordered" evidence="6">
    <location>
        <begin position="33"/>
        <end position="52"/>
    </location>
</feature>
<feature type="compositionally biased region" description="Polar residues" evidence="6">
    <location>
        <begin position="39"/>
        <end position="52"/>
    </location>
</feature>
<dbReference type="EMBL" id="HBKN01049396">
    <property type="protein sequence ID" value="CAE2340037.1"/>
    <property type="molecule type" value="Transcribed_RNA"/>
</dbReference>
<dbReference type="Pfam" id="PF15239">
    <property type="entry name" value="CFAP96-like"/>
    <property type="match status" value="1"/>
</dbReference>
<keyword evidence="2" id="KW-0963">Cytoplasm</keyword>